<name>A0A4E0RAQ5_FASHE</name>
<evidence type="ECO:0008006" key="3">
    <source>
        <dbReference type="Google" id="ProtNLM"/>
    </source>
</evidence>
<proteinExistence type="predicted"/>
<evidence type="ECO:0000313" key="2">
    <source>
        <dbReference type="Proteomes" id="UP000230066"/>
    </source>
</evidence>
<gene>
    <name evidence="1" type="ORF">D915_004318</name>
</gene>
<comment type="caution">
    <text evidence="1">The sequence shown here is derived from an EMBL/GenBank/DDBJ whole genome shotgun (WGS) entry which is preliminary data.</text>
</comment>
<protein>
    <recommendedName>
        <fullName evidence="3">CUB domain-containing protein</fullName>
    </recommendedName>
</protein>
<dbReference type="EMBL" id="JXXN02001518">
    <property type="protein sequence ID" value="THD24603.1"/>
    <property type="molecule type" value="Genomic_DNA"/>
</dbReference>
<evidence type="ECO:0000313" key="1">
    <source>
        <dbReference type="EMBL" id="THD24603.1"/>
    </source>
</evidence>
<sequence length="519" mass="58159">MGWFHISHLVFLQYKRCNLTLDYNMINMFSSVPLTLFAFIVLDANADARSVICGEETLYAVSEERVFSLVMEEGNTIPANIGCNWTITQVTEAEESEKSILIYFKPTSESDPNQCLTLANSTTESGQTICDKIGLNVVEYSGQTVSVVFTGKNITQRLELFAFYYKLGNSKLSNCGPTSLTVKDALKYLQVHIATSCSWLLWANRRESIVVYVENTETSQGIDHCVNVTEKTSRSPETLCTTNEDMIKLEEQPITITYTSHKSAANRGGTFAVYYRMDNCGQYRLPVSDEQRTFSVYAVPGDIPERHECSWLIVTSNKKPFEIKLDHSEIPNQCVKVRCGKYEIICGNTERNKVECSKETATVFFPAFEYPSSGKNFRVIYESVEKESSDEDKCENIQLSAGSEKRTFSVSPGHDCMWSINDLTDKPIRISLETVDADTGNQCISVKCSGDQTDNEICARAGNNSFTCTTKPVTVMYHANLSVGDVKNFQVTYQTGHAEIKSCSLFSLCILVVLLSYNF</sequence>
<keyword evidence="2" id="KW-1185">Reference proteome</keyword>
<dbReference type="AlphaFoldDB" id="A0A4E0RAQ5"/>
<dbReference type="Proteomes" id="UP000230066">
    <property type="component" value="Unassembled WGS sequence"/>
</dbReference>
<organism evidence="1 2">
    <name type="scientific">Fasciola hepatica</name>
    <name type="common">Liver fluke</name>
    <dbReference type="NCBI Taxonomy" id="6192"/>
    <lineage>
        <taxon>Eukaryota</taxon>
        <taxon>Metazoa</taxon>
        <taxon>Spiralia</taxon>
        <taxon>Lophotrochozoa</taxon>
        <taxon>Platyhelminthes</taxon>
        <taxon>Trematoda</taxon>
        <taxon>Digenea</taxon>
        <taxon>Plagiorchiida</taxon>
        <taxon>Echinostomata</taxon>
        <taxon>Echinostomatoidea</taxon>
        <taxon>Fasciolidae</taxon>
        <taxon>Fasciola</taxon>
    </lineage>
</organism>
<accession>A0A4E0RAQ5</accession>
<reference evidence="1" key="1">
    <citation type="submission" date="2019-03" db="EMBL/GenBank/DDBJ databases">
        <title>Improved annotation for the trematode Fasciola hepatica.</title>
        <authorList>
            <person name="Choi Y.-J."/>
            <person name="Martin J."/>
            <person name="Mitreva M."/>
        </authorList>
    </citation>
    <scope>NUCLEOTIDE SEQUENCE [LARGE SCALE GENOMIC DNA]</scope>
</reference>